<dbReference type="PANTHER" id="PTHR19278">
    <property type="entry name" value="OROTATE PHOSPHORIBOSYLTRANSFERASE"/>
    <property type="match status" value="1"/>
</dbReference>
<dbReference type="InterPro" id="IPR011060">
    <property type="entry name" value="RibuloseP-bd_barrel"/>
</dbReference>
<evidence type="ECO:0000256" key="3">
    <source>
        <dbReference type="ARBA" id="ARBA00006221"/>
    </source>
</evidence>
<evidence type="ECO:0000259" key="16">
    <source>
        <dbReference type="SMART" id="SM00934"/>
    </source>
</evidence>
<feature type="domain" description="Orotidine 5'-phosphate decarboxylase" evidence="16">
    <location>
        <begin position="247"/>
        <end position="463"/>
    </location>
</feature>
<proteinExistence type="inferred from homology"/>
<keyword evidence="17" id="KW-1185">Reference proteome</keyword>
<dbReference type="Gene3D" id="3.20.20.70">
    <property type="entry name" value="Aldolase class I"/>
    <property type="match status" value="1"/>
</dbReference>
<feature type="active site" description="For OMPdecase activity" evidence="14">
    <location>
        <position position="306"/>
    </location>
</feature>
<dbReference type="InterPro" id="IPR000836">
    <property type="entry name" value="PRTase_dom"/>
</dbReference>
<dbReference type="FunFam" id="3.40.50.2020:FF:000025">
    <property type="entry name" value="Uridine monophosphate synthetase"/>
    <property type="match status" value="1"/>
</dbReference>
<dbReference type="SMART" id="SM00934">
    <property type="entry name" value="OMPdecase"/>
    <property type="match status" value="1"/>
</dbReference>
<feature type="binding site" evidence="15">
    <location>
        <position position="447"/>
    </location>
    <ligand>
        <name>substrate</name>
    </ligand>
</feature>
<dbReference type="GO" id="GO:0006207">
    <property type="term" value="P:'de novo' pyrimidine nucleobase biosynthetic process"/>
    <property type="evidence" value="ECO:0007669"/>
    <property type="project" value="InterPro"/>
</dbReference>
<dbReference type="GO" id="GO:0004590">
    <property type="term" value="F:orotidine-5'-phosphate decarboxylase activity"/>
    <property type="evidence" value="ECO:0007669"/>
    <property type="project" value="UniProtKB-EC"/>
</dbReference>
<dbReference type="PANTHER" id="PTHR19278:SF9">
    <property type="entry name" value="URIDINE 5'-MONOPHOSPHATE SYNTHASE"/>
    <property type="match status" value="1"/>
</dbReference>
<evidence type="ECO:0000256" key="10">
    <source>
        <dbReference type="ARBA" id="ARBA00022793"/>
    </source>
</evidence>
<reference evidence="18" key="1">
    <citation type="submission" date="2017-02" db="UniProtKB">
        <authorList>
            <consortium name="WormBaseParasite"/>
        </authorList>
    </citation>
    <scope>IDENTIFICATION</scope>
</reference>
<dbReference type="InterPro" id="IPR013785">
    <property type="entry name" value="Aldolase_TIM"/>
</dbReference>
<feature type="binding site" evidence="15">
    <location>
        <position position="253"/>
    </location>
    <ligand>
        <name>substrate</name>
    </ligand>
</feature>
<feature type="active site" description="For OMPdecase activity" evidence="14">
    <location>
        <position position="308"/>
    </location>
</feature>
<dbReference type="UniPathway" id="UPA00070">
    <property type="reaction ID" value="UER00119"/>
</dbReference>
<dbReference type="InterPro" id="IPR004467">
    <property type="entry name" value="Or_phspho_trans_dom"/>
</dbReference>
<dbReference type="Gene3D" id="3.40.50.2020">
    <property type="match status" value="1"/>
</dbReference>
<dbReference type="Pfam" id="PF00156">
    <property type="entry name" value="Pribosyltran"/>
    <property type="match status" value="1"/>
</dbReference>
<dbReference type="Proteomes" id="UP000050640">
    <property type="component" value="Unplaced"/>
</dbReference>
<dbReference type="CDD" id="cd04725">
    <property type="entry name" value="OMP_decarboxylase_like"/>
    <property type="match status" value="1"/>
</dbReference>
<evidence type="ECO:0000256" key="7">
    <source>
        <dbReference type="ARBA" id="ARBA00015047"/>
    </source>
</evidence>
<evidence type="ECO:0000256" key="1">
    <source>
        <dbReference type="ARBA" id="ARBA00004861"/>
    </source>
</evidence>
<keyword evidence="10" id="KW-0210">Decarboxylase</keyword>
<comment type="similarity">
    <text evidence="3">In the N-terminal section; belongs to the purine/pyrimidine phosphoribosyltransferase family.</text>
</comment>
<keyword evidence="9" id="KW-0808">Transferase</keyword>
<dbReference type="SUPFAM" id="SSF51366">
    <property type="entry name" value="Ribulose-phoshate binding barrel"/>
    <property type="match status" value="1"/>
</dbReference>
<organism evidence="17 18">
    <name type="scientific">Elaeophora elaphi</name>
    <dbReference type="NCBI Taxonomy" id="1147741"/>
    <lineage>
        <taxon>Eukaryota</taxon>
        <taxon>Metazoa</taxon>
        <taxon>Ecdysozoa</taxon>
        <taxon>Nematoda</taxon>
        <taxon>Chromadorea</taxon>
        <taxon>Rhabditida</taxon>
        <taxon>Spirurina</taxon>
        <taxon>Spiruromorpha</taxon>
        <taxon>Filarioidea</taxon>
        <taxon>Onchocercidae</taxon>
        <taxon>Elaeophora</taxon>
    </lineage>
</organism>
<evidence type="ECO:0000256" key="11">
    <source>
        <dbReference type="ARBA" id="ARBA00022975"/>
    </source>
</evidence>
<evidence type="ECO:0000313" key="17">
    <source>
        <dbReference type="Proteomes" id="UP000050640"/>
    </source>
</evidence>
<evidence type="ECO:0000256" key="13">
    <source>
        <dbReference type="ARBA" id="ARBA00023268"/>
    </source>
</evidence>
<dbReference type="EC" id="2.4.2.10" evidence="5"/>
<dbReference type="InterPro" id="IPR014732">
    <property type="entry name" value="OMPdecase"/>
</dbReference>
<evidence type="ECO:0000313" key="18">
    <source>
        <dbReference type="WBParaSite" id="EEL_0000968301-mRNA-1"/>
    </source>
</evidence>
<evidence type="ECO:0000256" key="15">
    <source>
        <dbReference type="PIRSR" id="PIRSR614732-2"/>
    </source>
</evidence>
<dbReference type="HAMAP" id="MF_01208">
    <property type="entry name" value="PyrE"/>
    <property type="match status" value="1"/>
</dbReference>
<evidence type="ECO:0000256" key="2">
    <source>
        <dbReference type="ARBA" id="ARBA00004889"/>
    </source>
</evidence>
<comment type="pathway">
    <text evidence="2">Pyrimidine metabolism; UMP biosynthesis via de novo pathway; UMP from orotate: step 1/2.</text>
</comment>
<keyword evidence="11" id="KW-0665">Pyrimidine biosynthesis</keyword>
<dbReference type="GO" id="GO:0004588">
    <property type="term" value="F:orotate phosphoribosyltransferase activity"/>
    <property type="evidence" value="ECO:0007669"/>
    <property type="project" value="UniProtKB-EC"/>
</dbReference>
<feature type="binding site" evidence="15">
    <location>
        <position position="275"/>
    </location>
    <ligand>
        <name>substrate</name>
    </ligand>
</feature>
<evidence type="ECO:0000256" key="6">
    <source>
        <dbReference type="ARBA" id="ARBA00012321"/>
    </source>
</evidence>
<dbReference type="InterPro" id="IPR023031">
    <property type="entry name" value="OPRT"/>
</dbReference>
<comment type="pathway">
    <text evidence="1">Pyrimidine metabolism; UMP biosynthesis via de novo pathway; UMP from orotate: step 2/2.</text>
</comment>
<keyword evidence="12" id="KW-0456">Lyase</keyword>
<feature type="binding site" evidence="15">
    <location>
        <position position="369"/>
    </location>
    <ligand>
        <name>substrate</name>
    </ligand>
</feature>
<evidence type="ECO:0000256" key="5">
    <source>
        <dbReference type="ARBA" id="ARBA00011971"/>
    </source>
</evidence>
<accession>A0A0R3S4G4</accession>
<dbReference type="WBParaSite" id="EEL_0000968301-mRNA-1">
    <property type="protein sequence ID" value="EEL_0000968301-mRNA-1"/>
    <property type="gene ID" value="EEL_0000968301"/>
</dbReference>
<evidence type="ECO:0000256" key="14">
    <source>
        <dbReference type="PIRSR" id="PIRSR614732-1"/>
    </source>
</evidence>
<dbReference type="EC" id="4.1.1.23" evidence="6"/>
<name>A0A0R3S4G4_9BILA</name>
<dbReference type="NCBIfam" id="TIGR00336">
    <property type="entry name" value="pyrE"/>
    <property type="match status" value="1"/>
</dbReference>
<feature type="binding site" evidence="15">
    <location>
        <position position="427"/>
    </location>
    <ligand>
        <name>substrate</name>
    </ligand>
</feature>
<evidence type="ECO:0000256" key="8">
    <source>
        <dbReference type="ARBA" id="ARBA00022676"/>
    </source>
</evidence>
<feature type="active site" description="For OMPdecase activity" evidence="14">
    <location>
        <position position="311"/>
    </location>
</feature>
<dbReference type="CDD" id="cd06223">
    <property type="entry name" value="PRTases_typeI"/>
    <property type="match status" value="1"/>
</dbReference>
<dbReference type="NCBIfam" id="TIGR01740">
    <property type="entry name" value="pyrF"/>
    <property type="match status" value="1"/>
</dbReference>
<feature type="binding site" evidence="15">
    <location>
        <position position="448"/>
    </location>
    <ligand>
        <name>substrate</name>
    </ligand>
</feature>
<dbReference type="Pfam" id="PF00215">
    <property type="entry name" value="OMPdecase"/>
    <property type="match status" value="1"/>
</dbReference>
<comment type="similarity">
    <text evidence="4">In the C-terminal section; belongs to the OMP decarboxylase family.</text>
</comment>
<dbReference type="InterPro" id="IPR029057">
    <property type="entry name" value="PRTase-like"/>
</dbReference>
<dbReference type="STRING" id="1147741.A0A0R3S4G4"/>
<evidence type="ECO:0000256" key="9">
    <source>
        <dbReference type="ARBA" id="ARBA00022679"/>
    </source>
</evidence>
<dbReference type="AlphaFoldDB" id="A0A0R3S4G4"/>
<sequence length="478" mass="53070">MSGAGDMINELLLLKELKGVGVFKLGNFTLQSGQNTPIYVDLRLLFTSPKVLRLTANCVCSLVEAQNLKYDYIVGVPYAALPLSTIIADQLEKPMLLRRKEVKSYGTKKIIEGNYEVGKRALIIEDVVTSGRSILETVLALRNEGLICEDAVCVLDREQGGPQNVLAEGINLHSVLRMNKVLDFLVDIGTITTKKKEDILYQLTLPPPSTTEKVLSNDDWSLTSRKNCAKNPLNKRLLEIMNKKKTCLCLAIDITKCEEIIQIIEKTGGYICAVKLHADVVEDFSDAFVQKLTSLANNLDFIIFEDRKLADTSYTTKLQLTKGPFKIASWAQVVSVHALSGQSVLNIIRKIINQPESKLAGCLLVVEMSSGAFNNSKEYSNAALQLAKENRDIVSGFICQKRCADIPGFLYWTAGVHMDAMSDGIGQNWRTIEHAISIDGNDIVVVGRAITGVADINTQIRRYRDAAWESFIYKHQNH</sequence>
<keyword evidence="8" id="KW-0328">Glycosyltransferase</keyword>
<dbReference type="InterPro" id="IPR001754">
    <property type="entry name" value="OMPdeCOase_dom"/>
</dbReference>
<protein>
    <recommendedName>
        <fullName evidence="7">Uridine 5'-monophosphate synthase</fullName>
        <ecNumber evidence="5">2.4.2.10</ecNumber>
        <ecNumber evidence="6">4.1.1.23</ecNumber>
    </recommendedName>
</protein>
<evidence type="ECO:0000256" key="12">
    <source>
        <dbReference type="ARBA" id="ARBA00023239"/>
    </source>
</evidence>
<dbReference type="SUPFAM" id="SSF53271">
    <property type="entry name" value="PRTase-like"/>
    <property type="match status" value="1"/>
</dbReference>
<evidence type="ECO:0000256" key="4">
    <source>
        <dbReference type="ARBA" id="ARBA00009769"/>
    </source>
</evidence>
<keyword evidence="13" id="KW-0511">Multifunctional enzyme</keyword>
<dbReference type="GO" id="GO:0044205">
    <property type="term" value="P:'de novo' UMP biosynthetic process"/>
    <property type="evidence" value="ECO:0007669"/>
    <property type="project" value="UniProtKB-UniPathway"/>
</dbReference>